<dbReference type="OrthoDB" id="48384at2"/>
<protein>
    <submittedName>
        <fullName evidence="1">Uncharacterized protein</fullName>
    </submittedName>
</protein>
<sequence>MQISKDDLFRAFCDIDDVDGMYYNTDDQTIMVDDGDGLFYDDEVYTVEDFVSQYGDILIPLPSSREMNEASVARAFIKQEHDEANRQMLVDAYNNGGLTGFLGKLNEYKMQKLYLEFKQQIQRDEALEWAKDNDIDVV</sequence>
<dbReference type="AlphaFoldDB" id="A0A4R7Z9Y0"/>
<evidence type="ECO:0000313" key="1">
    <source>
        <dbReference type="EMBL" id="TDW11055.1"/>
    </source>
</evidence>
<dbReference type="RefSeq" id="WP_134171207.1">
    <property type="nucleotide sequence ID" value="NZ_SODD01000054.1"/>
</dbReference>
<dbReference type="EMBL" id="SODD01000054">
    <property type="protein sequence ID" value="TDW11055.1"/>
    <property type="molecule type" value="Genomic_DNA"/>
</dbReference>
<gene>
    <name evidence="1" type="ORF">EDD63_1543</name>
</gene>
<comment type="caution">
    <text evidence="1">The sequence shown here is derived from an EMBL/GenBank/DDBJ whole genome shotgun (WGS) entry which is preliminary data.</text>
</comment>
<keyword evidence="2" id="KW-1185">Reference proteome</keyword>
<evidence type="ECO:0000313" key="2">
    <source>
        <dbReference type="Proteomes" id="UP000294743"/>
    </source>
</evidence>
<proteinExistence type="predicted"/>
<dbReference type="Proteomes" id="UP000294743">
    <property type="component" value="Unassembled WGS sequence"/>
</dbReference>
<name>A0A4R7Z9Y0_9FIRM</name>
<accession>A0A4R7Z9Y0</accession>
<reference evidence="1 2" key="1">
    <citation type="submission" date="2019-03" db="EMBL/GenBank/DDBJ databases">
        <title>Genomic Encyclopedia of Type Strains, Phase IV (KMG-IV): sequencing the most valuable type-strain genomes for metagenomic binning, comparative biology and taxonomic classification.</title>
        <authorList>
            <person name="Goeker M."/>
        </authorList>
    </citation>
    <scope>NUCLEOTIDE SEQUENCE [LARGE SCALE GENOMIC DNA]</scope>
    <source>
        <strain evidence="1 2">DSM 28867</strain>
    </source>
</reference>
<organism evidence="1 2">
    <name type="scientific">Breznakia blatticola</name>
    <dbReference type="NCBI Taxonomy" id="1754012"/>
    <lineage>
        <taxon>Bacteria</taxon>
        <taxon>Bacillati</taxon>
        <taxon>Bacillota</taxon>
        <taxon>Erysipelotrichia</taxon>
        <taxon>Erysipelotrichales</taxon>
        <taxon>Erysipelotrichaceae</taxon>
        <taxon>Breznakia</taxon>
    </lineage>
</organism>